<comment type="caution">
    <text evidence="2">The sequence shown here is derived from an EMBL/GenBank/DDBJ whole genome shotgun (WGS) entry which is preliminary data.</text>
</comment>
<gene>
    <name evidence="2" type="ORF">HNP84_005052</name>
</gene>
<feature type="region of interest" description="Disordered" evidence="1">
    <location>
        <begin position="1"/>
        <end position="32"/>
    </location>
</feature>
<protein>
    <submittedName>
        <fullName evidence="2">Uncharacterized protein</fullName>
    </submittedName>
</protein>
<feature type="compositionally biased region" description="Basic and acidic residues" evidence="1">
    <location>
        <begin position="1"/>
        <end position="12"/>
    </location>
</feature>
<evidence type="ECO:0000313" key="3">
    <source>
        <dbReference type="Proteomes" id="UP000578449"/>
    </source>
</evidence>
<proteinExistence type="predicted"/>
<sequence>MTHGPDDLRPVDLSDEGLPVLPDQTIDDTDFGWGEWHHADDDSRLLEERPPHWDW</sequence>
<dbReference type="Proteomes" id="UP000578449">
    <property type="component" value="Unassembled WGS sequence"/>
</dbReference>
<organism evidence="2 3">
    <name type="scientific">Thermocatellispora tengchongensis</name>
    <dbReference type="NCBI Taxonomy" id="1073253"/>
    <lineage>
        <taxon>Bacteria</taxon>
        <taxon>Bacillati</taxon>
        <taxon>Actinomycetota</taxon>
        <taxon>Actinomycetes</taxon>
        <taxon>Streptosporangiales</taxon>
        <taxon>Streptosporangiaceae</taxon>
        <taxon>Thermocatellispora</taxon>
    </lineage>
</organism>
<dbReference type="AlphaFoldDB" id="A0A840P9K0"/>
<keyword evidence="3" id="KW-1185">Reference proteome</keyword>
<accession>A0A840P9K0</accession>
<dbReference type="RefSeq" id="WP_221336716.1">
    <property type="nucleotide sequence ID" value="NZ_BAABIX010000015.1"/>
</dbReference>
<reference evidence="2 3" key="1">
    <citation type="submission" date="2020-08" db="EMBL/GenBank/DDBJ databases">
        <title>Genomic Encyclopedia of Type Strains, Phase IV (KMG-IV): sequencing the most valuable type-strain genomes for metagenomic binning, comparative biology and taxonomic classification.</title>
        <authorList>
            <person name="Goeker M."/>
        </authorList>
    </citation>
    <scope>NUCLEOTIDE SEQUENCE [LARGE SCALE GENOMIC DNA]</scope>
    <source>
        <strain evidence="2 3">DSM 45615</strain>
    </source>
</reference>
<name>A0A840P9K0_9ACTN</name>
<evidence type="ECO:0000256" key="1">
    <source>
        <dbReference type="SAM" id="MobiDB-lite"/>
    </source>
</evidence>
<dbReference type="EMBL" id="JACHGN010000010">
    <property type="protein sequence ID" value="MBB5135316.1"/>
    <property type="molecule type" value="Genomic_DNA"/>
</dbReference>
<evidence type="ECO:0000313" key="2">
    <source>
        <dbReference type="EMBL" id="MBB5135316.1"/>
    </source>
</evidence>